<reference evidence="1 2" key="1">
    <citation type="submission" date="2021-06" db="EMBL/GenBank/DDBJ databases">
        <authorList>
            <person name="Sun Q."/>
            <person name="Li D."/>
        </authorList>
    </citation>
    <scope>NUCLEOTIDE SEQUENCE [LARGE SCALE GENOMIC DNA]</scope>
    <source>
        <strain evidence="1 2">MSJ-11</strain>
    </source>
</reference>
<proteinExistence type="predicted"/>
<protein>
    <submittedName>
        <fullName evidence="1">Uncharacterized protein</fullName>
    </submittedName>
</protein>
<sequence length="72" mass="7985">MKNTSICPKCNSNSILRIPGKAGSYGSGNIIMTGFTVLSAIKITRYLCCDCGYSEEWIDDKEDIKILIDTFK</sequence>
<evidence type="ECO:0000313" key="1">
    <source>
        <dbReference type="EMBL" id="MBU5484386.1"/>
    </source>
</evidence>
<dbReference type="RefSeq" id="WP_216438864.1">
    <property type="nucleotide sequence ID" value="NZ_JAHLQF010000002.1"/>
</dbReference>
<accession>A0ABS6EGQ3</accession>
<evidence type="ECO:0000313" key="2">
    <source>
        <dbReference type="Proteomes" id="UP000726170"/>
    </source>
</evidence>
<dbReference type="Proteomes" id="UP000726170">
    <property type="component" value="Unassembled WGS sequence"/>
</dbReference>
<name>A0ABS6EGQ3_9CLOT</name>
<organism evidence="1 2">
    <name type="scientific">Clostridium mobile</name>
    <dbReference type="NCBI Taxonomy" id="2841512"/>
    <lineage>
        <taxon>Bacteria</taxon>
        <taxon>Bacillati</taxon>
        <taxon>Bacillota</taxon>
        <taxon>Clostridia</taxon>
        <taxon>Eubacteriales</taxon>
        <taxon>Clostridiaceae</taxon>
        <taxon>Clostridium</taxon>
    </lineage>
</organism>
<keyword evidence="2" id="KW-1185">Reference proteome</keyword>
<gene>
    <name evidence="1" type="ORF">KQI86_08605</name>
</gene>
<dbReference type="EMBL" id="JAHLQF010000002">
    <property type="protein sequence ID" value="MBU5484386.1"/>
    <property type="molecule type" value="Genomic_DNA"/>
</dbReference>
<comment type="caution">
    <text evidence="1">The sequence shown here is derived from an EMBL/GenBank/DDBJ whole genome shotgun (WGS) entry which is preliminary data.</text>
</comment>